<dbReference type="STRING" id="448386.A0A2V3J6E7"/>
<dbReference type="EMBL" id="NBIV01000002">
    <property type="protein sequence ID" value="PXF49702.1"/>
    <property type="molecule type" value="Genomic_DNA"/>
</dbReference>
<dbReference type="InterPro" id="IPR053741">
    <property type="entry name" value="Ser_Fungal_Prot_Inhib_sf"/>
</dbReference>
<keyword evidence="3" id="KW-1185">Reference proteome</keyword>
<evidence type="ECO:0000256" key="1">
    <source>
        <dbReference type="SAM" id="SignalP"/>
    </source>
</evidence>
<reference evidence="2 3" key="1">
    <citation type="journal article" date="2018" name="Mol. Biol. Evol.">
        <title>Analysis of the draft genome of the red seaweed Gracilariopsis chorda provides insights into genome size evolution in Rhodophyta.</title>
        <authorList>
            <person name="Lee J."/>
            <person name="Yang E.C."/>
            <person name="Graf L."/>
            <person name="Yang J.H."/>
            <person name="Qiu H."/>
            <person name="Zel Zion U."/>
            <person name="Chan C.X."/>
            <person name="Stephens T.G."/>
            <person name="Weber A.P.M."/>
            <person name="Boo G.H."/>
            <person name="Boo S.M."/>
            <person name="Kim K.M."/>
            <person name="Shin Y."/>
            <person name="Jung M."/>
            <person name="Lee S.J."/>
            <person name="Yim H.S."/>
            <person name="Lee J.H."/>
            <person name="Bhattacharya D."/>
            <person name="Yoon H.S."/>
        </authorList>
    </citation>
    <scope>NUCLEOTIDE SEQUENCE [LARGE SCALE GENOMIC DNA]</scope>
    <source>
        <strain evidence="2 3">SKKU-2015</strain>
        <tissue evidence="2">Whole body</tissue>
    </source>
</reference>
<dbReference type="AlphaFoldDB" id="A0A2V3J6E7"/>
<feature type="chain" id="PRO_5016005281" description="Tenascin-X" evidence="1">
    <location>
        <begin position="17"/>
        <end position="273"/>
    </location>
</feature>
<gene>
    <name evidence="2" type="ORF">BWQ96_00354</name>
</gene>
<dbReference type="OrthoDB" id="4321958at2759"/>
<protein>
    <recommendedName>
        <fullName evidence="4">Tenascin-X</fullName>
    </recommendedName>
</protein>
<proteinExistence type="predicted"/>
<accession>A0A2V3J6E7</accession>
<organism evidence="2 3">
    <name type="scientific">Gracilariopsis chorda</name>
    <dbReference type="NCBI Taxonomy" id="448386"/>
    <lineage>
        <taxon>Eukaryota</taxon>
        <taxon>Rhodophyta</taxon>
        <taxon>Florideophyceae</taxon>
        <taxon>Rhodymeniophycidae</taxon>
        <taxon>Gracilariales</taxon>
        <taxon>Gracilariaceae</taxon>
        <taxon>Gracilariopsis</taxon>
    </lineage>
</organism>
<dbReference type="Proteomes" id="UP000247409">
    <property type="component" value="Unassembled WGS sequence"/>
</dbReference>
<evidence type="ECO:0000313" key="3">
    <source>
        <dbReference type="Proteomes" id="UP000247409"/>
    </source>
</evidence>
<dbReference type="Gene3D" id="2.10.80.20">
    <property type="match status" value="2"/>
</dbReference>
<evidence type="ECO:0008006" key="4">
    <source>
        <dbReference type="Google" id="ProtNLM"/>
    </source>
</evidence>
<sequence>MKQVALLSFMLSVSIGALVTKERQTALEAGEACDDEPYWCAAGLSCVGEEGNRKCFRKRSRGEKCGLDPFWMCEDSLSCQNSTCVFIGHEGDRCNGSTAVCAGKLRCIGNEGDTKCFMKQYKGGLCPEDEPFWVCREELSCVNGVCKQVNIMEGGECNTDNEVCADGLHCIGEPWRRNCFRKQGLGEACPQEDPYFVCEQTLSCVDELCVRVVGEGEDCGEEDVLCEHGLQCVGDNGARKCFAGRAEGERCGLDPFWACAPPLRCAENGVCVS</sequence>
<feature type="signal peptide" evidence="1">
    <location>
        <begin position="1"/>
        <end position="16"/>
    </location>
</feature>
<evidence type="ECO:0000313" key="2">
    <source>
        <dbReference type="EMBL" id="PXF49702.1"/>
    </source>
</evidence>
<keyword evidence="1" id="KW-0732">Signal</keyword>
<name>A0A2V3J6E7_9FLOR</name>
<comment type="caution">
    <text evidence="2">The sequence shown here is derived from an EMBL/GenBank/DDBJ whole genome shotgun (WGS) entry which is preliminary data.</text>
</comment>